<organism evidence="1 2">
    <name type="scientific">Albugo candida</name>
    <dbReference type="NCBI Taxonomy" id="65357"/>
    <lineage>
        <taxon>Eukaryota</taxon>
        <taxon>Sar</taxon>
        <taxon>Stramenopiles</taxon>
        <taxon>Oomycota</taxon>
        <taxon>Peronosporomycetes</taxon>
        <taxon>Albuginales</taxon>
        <taxon>Albuginaceae</taxon>
        <taxon>Albugo</taxon>
    </lineage>
</organism>
<sequence length="190" mass="21654">MVSQQLLPTLRPSYQSTHSITLEGDLAATNACVDGTQRLPSLYRMLQRISSNDTDSRTVGRSVPPFGSLFHFETGRCSRSHSPRLSGPCKRNYIQIPSDSRRSALRTQKHCRMEGCFRIAQRQQLCHRHGGKRYCKAMKCSSKDRGNGYCIKHGGGKSCIIEGCRKKSRKQSYCTQHYRLFTDPDELKRH</sequence>
<comment type="caution">
    <text evidence="1">The sequence shown here is derived from an EMBL/GenBank/DDBJ whole genome shotgun (WGS) entry which is preliminary data.</text>
</comment>
<reference evidence="1 2" key="1">
    <citation type="submission" date="2012-05" db="EMBL/GenBank/DDBJ databases">
        <title>Recombination and specialization in a pathogen metapopulation.</title>
        <authorList>
            <person name="Gardiner A."/>
            <person name="Kemen E."/>
            <person name="Schultz-Larsen T."/>
            <person name="MacLean D."/>
            <person name="Van Oosterhout C."/>
            <person name="Jones J.D.G."/>
        </authorList>
    </citation>
    <scope>NUCLEOTIDE SEQUENCE [LARGE SCALE GENOMIC DNA]</scope>
    <source>
        <strain evidence="1 2">Ac Nc2</strain>
    </source>
</reference>
<dbReference type="OrthoDB" id="71928at2759"/>
<dbReference type="InParanoid" id="A0A024GDI9"/>
<gene>
    <name evidence="1" type="ORF">BN9_055870</name>
</gene>
<dbReference type="Proteomes" id="UP000053237">
    <property type="component" value="Unassembled WGS sequence"/>
</dbReference>
<protein>
    <submittedName>
        <fullName evidence="1">Uncharacterized protein</fullName>
    </submittedName>
</protein>
<dbReference type="AlphaFoldDB" id="A0A024GDI9"/>
<dbReference type="EMBL" id="CAIX01000079">
    <property type="protein sequence ID" value="CCI44763.1"/>
    <property type="molecule type" value="Genomic_DNA"/>
</dbReference>
<dbReference type="PANTHER" id="PTHR31827:SF1">
    <property type="entry name" value="EMB|CAB89363.1"/>
    <property type="match status" value="1"/>
</dbReference>
<evidence type="ECO:0000313" key="2">
    <source>
        <dbReference type="Proteomes" id="UP000053237"/>
    </source>
</evidence>
<accession>A0A024GDI9</accession>
<evidence type="ECO:0000313" key="1">
    <source>
        <dbReference type="EMBL" id="CCI44763.1"/>
    </source>
</evidence>
<proteinExistence type="predicted"/>
<name>A0A024GDI9_9STRA</name>
<dbReference type="PANTHER" id="PTHR31827">
    <property type="entry name" value="EMB|CAB89363.1"/>
    <property type="match status" value="1"/>
</dbReference>
<keyword evidence="2" id="KW-1185">Reference proteome</keyword>